<dbReference type="SUPFAM" id="SSF53474">
    <property type="entry name" value="alpha/beta-Hydrolases"/>
    <property type="match status" value="1"/>
</dbReference>
<evidence type="ECO:0000313" key="1">
    <source>
        <dbReference type="EMBL" id="SIT09342.1"/>
    </source>
</evidence>
<reference evidence="1 3" key="1">
    <citation type="submission" date="2017-01" db="EMBL/GenBank/DDBJ databases">
        <authorList>
            <person name="Varghese N."/>
            <person name="Submissions S."/>
        </authorList>
    </citation>
    <scope>NUCLEOTIDE SEQUENCE [LARGE SCALE GENOMIC DNA]</scope>
    <source>
        <strain evidence="1 3">DSM 18447</strain>
    </source>
</reference>
<dbReference type="EMBL" id="CP067140">
    <property type="protein sequence ID" value="WCR02714.1"/>
    <property type="molecule type" value="Genomic_DNA"/>
</dbReference>
<evidence type="ECO:0000313" key="4">
    <source>
        <dbReference type="Proteomes" id="UP001215549"/>
    </source>
</evidence>
<evidence type="ECO:0000313" key="3">
    <source>
        <dbReference type="Proteomes" id="UP000186216"/>
    </source>
</evidence>
<dbReference type="AlphaFoldDB" id="A0AA45W7I2"/>
<name>A0AA45W7I2_9RHOB</name>
<keyword evidence="4" id="KW-1185">Reference proteome</keyword>
<organism evidence="1 3">
    <name type="scientific">Paracoccus saliphilus</name>
    <dbReference type="NCBI Taxonomy" id="405559"/>
    <lineage>
        <taxon>Bacteria</taxon>
        <taxon>Pseudomonadati</taxon>
        <taxon>Pseudomonadota</taxon>
        <taxon>Alphaproteobacteria</taxon>
        <taxon>Rhodobacterales</taxon>
        <taxon>Paracoccaceae</taxon>
        <taxon>Paracoccus</taxon>
    </lineage>
</organism>
<dbReference type="InterPro" id="IPR029058">
    <property type="entry name" value="AB_hydrolase_fold"/>
</dbReference>
<sequence>MSSTHPGDAKWNSCWRQAAYLCKHIYKNPAPDGGFKTFYPNKMTEVEQNWETWEEENQQSGTGLVARLYKVKSWDPADAKAPSCPPCLVFRGTDFEDMRDLGFSASIRVQMGAWWTFHFNKLFDPTVPAREEEYTREEFLNMGFTPINILNEAGRVAADGFIFNLTMNADIMARENGDWVSNLYQGLGRGSPQYDQAMKFGSLCVDNKILALADKRMEISGHSLGGGLAAAVCCYLDHNYPDVIFHAITFNAAGVNANTVVPATLSSGTINCFAVEDEVLTTLQSHTATMPFIGAVFRHASRSLGMAAMPPSLGTMKRVRGKSPGGNLGAQGSDLTKLFPMQNANGKSRVPLLAELDGMLLASATISQFAERLLHWLKQRYGERALDDLPWYGQNVISQWVRIWNMFMADLRPEIALVTDAFLHSAEYHGMDVVIATYEASFPA</sequence>
<dbReference type="Proteomes" id="UP000186216">
    <property type="component" value="Unassembled WGS sequence"/>
</dbReference>
<evidence type="ECO:0000313" key="2">
    <source>
        <dbReference type="EMBL" id="WCR02714.1"/>
    </source>
</evidence>
<dbReference type="RefSeq" id="WP_076527915.1">
    <property type="nucleotide sequence ID" value="NZ_CP067140.1"/>
</dbReference>
<dbReference type="Pfam" id="PF26363">
    <property type="entry name" value="Phospholipase-like"/>
    <property type="match status" value="1"/>
</dbReference>
<dbReference type="Proteomes" id="UP001215549">
    <property type="component" value="Chromosome"/>
</dbReference>
<reference evidence="2 4" key="2">
    <citation type="submission" date="2021-01" db="EMBL/GenBank/DDBJ databases">
        <title>Biogeographic distribution of Paracoccus.</title>
        <authorList>
            <person name="Hollensteiner J."/>
            <person name="Leineberger J."/>
            <person name="Brinkhoff T."/>
            <person name="Daniel R."/>
        </authorList>
    </citation>
    <scope>NUCLEOTIDE SEQUENCE [LARGE SCALE GENOMIC DNA]</scope>
    <source>
        <strain evidence="2 4">DSM 18447</strain>
    </source>
</reference>
<accession>A0AA45W7I2</accession>
<protein>
    <recommendedName>
        <fullName evidence="5">Lipase (Class 3)</fullName>
    </recommendedName>
</protein>
<proteinExistence type="predicted"/>
<evidence type="ECO:0008006" key="5">
    <source>
        <dbReference type="Google" id="ProtNLM"/>
    </source>
</evidence>
<gene>
    <name evidence="2" type="ORF">JHX88_18020</name>
    <name evidence="1" type="ORF">SAMN05421772_11752</name>
</gene>
<dbReference type="EMBL" id="FTOU01000017">
    <property type="protein sequence ID" value="SIT09342.1"/>
    <property type="molecule type" value="Genomic_DNA"/>
</dbReference>